<proteinExistence type="predicted"/>
<organism evidence="2 3">
    <name type="scientific">Cesiribacter andamanensis AMV16</name>
    <dbReference type="NCBI Taxonomy" id="1279009"/>
    <lineage>
        <taxon>Bacteria</taxon>
        <taxon>Pseudomonadati</taxon>
        <taxon>Bacteroidota</taxon>
        <taxon>Cytophagia</taxon>
        <taxon>Cytophagales</taxon>
        <taxon>Cesiribacteraceae</taxon>
        <taxon>Cesiribacter</taxon>
    </lineage>
</organism>
<feature type="chain" id="PRO_5004081848" description="GLPGLI family protein" evidence="1">
    <location>
        <begin position="20"/>
        <end position="238"/>
    </location>
</feature>
<keyword evidence="3" id="KW-1185">Reference proteome</keyword>
<comment type="caution">
    <text evidence="2">The sequence shown here is derived from an EMBL/GenBank/DDBJ whole genome shotgun (WGS) entry which is preliminary data.</text>
</comment>
<evidence type="ECO:0000256" key="1">
    <source>
        <dbReference type="SAM" id="SignalP"/>
    </source>
</evidence>
<sequence length="238" mass="26278">MRVVFLLVFLIFSCFGAFGQQPSYGAATVSLMDQADDRSLEVRYDSFFDKLYYAVAEGEEGEFLPSQVSEFTTGGARYYSIPMAGGQPAFFKVLYEGASYAVLQKDLSASLIQYLCSEYPASFWAEADEQSGRLRLYYRSGNSLIADMAEELELESATFVATPSGLCLFQLHTPGTLTSDELDAAKAAEPGLQMISLKKLFSSQQQFAQAKKIIRGNKLQLDSPTTIADAFRQIEAQL</sequence>
<evidence type="ECO:0008006" key="4">
    <source>
        <dbReference type="Google" id="ProtNLM"/>
    </source>
</evidence>
<accession>M7N475</accession>
<dbReference type="AlphaFoldDB" id="M7N475"/>
<gene>
    <name evidence="2" type="ORF">ADICEAN_02840</name>
</gene>
<evidence type="ECO:0000313" key="2">
    <source>
        <dbReference type="EMBL" id="EMR02016.1"/>
    </source>
</evidence>
<reference evidence="2 3" key="1">
    <citation type="journal article" date="2013" name="Genome Announc.">
        <title>Draft Genome Sequence of Cesiribacter andamanensis Strain AMV16T, Isolated from a Soil Sample from a Mud Volcano in the Andaman Islands, India.</title>
        <authorList>
            <person name="Shivaji S."/>
            <person name="Ara S."/>
            <person name="Begum Z."/>
            <person name="Srinivas T.N."/>
            <person name="Singh A."/>
            <person name="Kumar Pinnaka A."/>
        </authorList>
    </citation>
    <scope>NUCLEOTIDE SEQUENCE [LARGE SCALE GENOMIC DNA]</scope>
    <source>
        <strain evidence="2 3">AMV16</strain>
    </source>
</reference>
<name>M7N475_9BACT</name>
<dbReference type="Proteomes" id="UP000011910">
    <property type="component" value="Unassembled WGS sequence"/>
</dbReference>
<dbReference type="EMBL" id="AODQ01000077">
    <property type="protein sequence ID" value="EMR02016.1"/>
    <property type="molecule type" value="Genomic_DNA"/>
</dbReference>
<protein>
    <recommendedName>
        <fullName evidence="4">GLPGLI family protein</fullName>
    </recommendedName>
</protein>
<evidence type="ECO:0000313" key="3">
    <source>
        <dbReference type="Proteomes" id="UP000011910"/>
    </source>
</evidence>
<feature type="signal peptide" evidence="1">
    <location>
        <begin position="1"/>
        <end position="19"/>
    </location>
</feature>
<dbReference type="RefSeq" id="WP_009196228.1">
    <property type="nucleotide sequence ID" value="NZ_AODQ01000077.1"/>
</dbReference>
<keyword evidence="1" id="KW-0732">Signal</keyword>